<dbReference type="PANTHER" id="PTHR30143:SF0">
    <property type="entry name" value="2-KETO-4-PENTENOATE HYDRATASE"/>
    <property type="match status" value="1"/>
</dbReference>
<organism evidence="1 2">
    <name type="scientific">Amphiplicatus metriothermophilus</name>
    <dbReference type="NCBI Taxonomy" id="1519374"/>
    <lineage>
        <taxon>Bacteria</taxon>
        <taxon>Pseudomonadati</taxon>
        <taxon>Pseudomonadota</taxon>
        <taxon>Alphaproteobacteria</taxon>
        <taxon>Parvularculales</taxon>
        <taxon>Parvularculaceae</taxon>
        <taxon>Amphiplicatus</taxon>
    </lineage>
</organism>
<dbReference type="EMBL" id="FZQA01000003">
    <property type="protein sequence ID" value="SNT73511.1"/>
    <property type="molecule type" value="Genomic_DNA"/>
</dbReference>
<dbReference type="AlphaFoldDB" id="A0A239PT87"/>
<name>A0A239PT87_9PROT</name>
<sequence>MQEKQKEATDTKAQRIAGAFVGARLEAAPLSAYPGDQPGTLDEAYAIQDRAIRLWPDEIAGWKVGRVPEPFASALGCDRLAGPIFKQRLWPATAQPTAAQAFEGGFAAVEGEFVLILAADAPAGKTSWTIDEARALVDSVRAGAEIASSPFAGINDLGPLVTISDFGNNNGLLLGPEIPDWRAFNLADWRCEVFIDRESVGENAAAAIPGGPLESLRFMLENAARRGLPLKKGAAVSTGAVTGVHRIAVGQTAVLRFAGLDDLTLRIEAAAPDERQRRASPKNVTI</sequence>
<accession>A0A239PT87</accession>
<dbReference type="RefSeq" id="WP_089412310.1">
    <property type="nucleotide sequence ID" value="NZ_FZQA01000003.1"/>
</dbReference>
<dbReference type="SUPFAM" id="SSF56529">
    <property type="entry name" value="FAH"/>
    <property type="match status" value="1"/>
</dbReference>
<keyword evidence="2" id="KW-1185">Reference proteome</keyword>
<evidence type="ECO:0000313" key="2">
    <source>
        <dbReference type="Proteomes" id="UP000198346"/>
    </source>
</evidence>
<evidence type="ECO:0000313" key="1">
    <source>
        <dbReference type="EMBL" id="SNT73511.1"/>
    </source>
</evidence>
<dbReference type="InterPro" id="IPR050772">
    <property type="entry name" value="Hydratase-Decarb/MhpD_sf"/>
</dbReference>
<gene>
    <name evidence="1" type="ORF">SAMN06297382_1852</name>
</gene>
<dbReference type="GO" id="GO:0008684">
    <property type="term" value="F:2-oxopent-4-enoate hydratase activity"/>
    <property type="evidence" value="ECO:0007669"/>
    <property type="project" value="TreeGrafter"/>
</dbReference>
<proteinExistence type="predicted"/>
<dbReference type="Proteomes" id="UP000198346">
    <property type="component" value="Unassembled WGS sequence"/>
</dbReference>
<dbReference type="PANTHER" id="PTHR30143">
    <property type="entry name" value="ACID HYDRATASE"/>
    <property type="match status" value="1"/>
</dbReference>
<dbReference type="Gene3D" id="3.90.850.10">
    <property type="entry name" value="Fumarylacetoacetase-like, C-terminal domain"/>
    <property type="match status" value="1"/>
</dbReference>
<reference evidence="1 2" key="1">
    <citation type="submission" date="2017-07" db="EMBL/GenBank/DDBJ databases">
        <authorList>
            <person name="Sun Z.S."/>
            <person name="Albrecht U."/>
            <person name="Echele G."/>
            <person name="Lee C.C."/>
        </authorList>
    </citation>
    <scope>NUCLEOTIDE SEQUENCE [LARGE SCALE GENOMIC DNA]</scope>
    <source>
        <strain evidence="1 2">CGMCC 1.12710</strain>
    </source>
</reference>
<dbReference type="GO" id="GO:0005737">
    <property type="term" value="C:cytoplasm"/>
    <property type="evidence" value="ECO:0007669"/>
    <property type="project" value="TreeGrafter"/>
</dbReference>
<dbReference type="InterPro" id="IPR036663">
    <property type="entry name" value="Fumarylacetoacetase_C_sf"/>
</dbReference>
<protein>
    <submittedName>
        <fullName evidence="1">2-keto-4-pentenoate hydratase</fullName>
    </submittedName>
</protein>
<dbReference type="OrthoDB" id="9792137at2"/>